<name>A0A8S5S758_9CAUD</name>
<proteinExistence type="predicted"/>
<reference evidence="2" key="1">
    <citation type="journal article" date="2021" name="Proc. Natl. Acad. Sci. U.S.A.">
        <title>A Catalog of Tens of Thousands of Viruses from Human Metagenomes Reveals Hidden Associations with Chronic Diseases.</title>
        <authorList>
            <person name="Tisza M.J."/>
            <person name="Buck C.B."/>
        </authorList>
    </citation>
    <scope>NUCLEOTIDE SEQUENCE</scope>
    <source>
        <strain evidence="2">CtBrh2</strain>
    </source>
</reference>
<keyword evidence="1" id="KW-1133">Transmembrane helix</keyword>
<evidence type="ECO:0000256" key="1">
    <source>
        <dbReference type="SAM" id="Phobius"/>
    </source>
</evidence>
<dbReference type="EMBL" id="BK032545">
    <property type="protein sequence ID" value="DAF46869.1"/>
    <property type="molecule type" value="Genomic_DNA"/>
</dbReference>
<accession>A0A8S5S758</accession>
<organism evidence="2">
    <name type="scientific">Siphoviridae sp. ctBrh2</name>
    <dbReference type="NCBI Taxonomy" id="2827804"/>
    <lineage>
        <taxon>Viruses</taxon>
        <taxon>Duplodnaviria</taxon>
        <taxon>Heunggongvirae</taxon>
        <taxon>Uroviricota</taxon>
        <taxon>Caudoviricetes</taxon>
    </lineage>
</organism>
<sequence length="60" mass="7098">MKHISFFAIFFDVLFYSDILLFPSQLLQLLEFVTIGVTYWLFLFARPLSAKNEGRVFLFS</sequence>
<keyword evidence="1" id="KW-0812">Transmembrane</keyword>
<keyword evidence="1" id="KW-0472">Membrane</keyword>
<evidence type="ECO:0000313" key="2">
    <source>
        <dbReference type="EMBL" id="DAF46869.1"/>
    </source>
</evidence>
<feature type="transmembrane region" description="Helical" evidence="1">
    <location>
        <begin position="25"/>
        <end position="45"/>
    </location>
</feature>
<protein>
    <submittedName>
        <fullName evidence="2">Uncharacterized protein</fullName>
    </submittedName>
</protein>